<evidence type="ECO:0000313" key="3">
    <source>
        <dbReference type="Proteomes" id="UP000321901"/>
    </source>
</evidence>
<dbReference type="Pfam" id="PF01547">
    <property type="entry name" value="SBP_bac_1"/>
    <property type="match status" value="1"/>
</dbReference>
<keyword evidence="3" id="KW-1185">Reference proteome</keyword>
<dbReference type="OrthoDB" id="9798191at2"/>
<reference evidence="2 3" key="1">
    <citation type="submission" date="2019-07" db="EMBL/GenBank/DDBJ databases">
        <title>Whole genome shotgun sequence of Sporosarcina luteola NBRC 105378.</title>
        <authorList>
            <person name="Hosoyama A."/>
            <person name="Uohara A."/>
            <person name="Ohji S."/>
            <person name="Ichikawa N."/>
        </authorList>
    </citation>
    <scope>NUCLEOTIDE SEQUENCE [LARGE SCALE GENOMIC DNA]</scope>
    <source>
        <strain evidence="2 3">NBRC 105378</strain>
    </source>
</reference>
<dbReference type="EMBL" id="BJYL01000035">
    <property type="protein sequence ID" value="GEN84322.1"/>
    <property type="molecule type" value="Genomic_DNA"/>
</dbReference>
<evidence type="ECO:0008006" key="4">
    <source>
        <dbReference type="Google" id="ProtNLM"/>
    </source>
</evidence>
<keyword evidence="1" id="KW-0732">Signal</keyword>
<organism evidence="2 3">
    <name type="scientific">Sporosarcina luteola</name>
    <dbReference type="NCBI Taxonomy" id="582850"/>
    <lineage>
        <taxon>Bacteria</taxon>
        <taxon>Bacillati</taxon>
        <taxon>Bacillota</taxon>
        <taxon>Bacilli</taxon>
        <taxon>Bacillales</taxon>
        <taxon>Caryophanaceae</taxon>
        <taxon>Sporosarcina</taxon>
    </lineage>
</organism>
<name>A0A511ZA58_9BACL</name>
<dbReference type="InterPro" id="IPR006059">
    <property type="entry name" value="SBP"/>
</dbReference>
<dbReference type="Proteomes" id="UP000321901">
    <property type="component" value="Unassembled WGS sequence"/>
</dbReference>
<feature type="signal peptide" evidence="1">
    <location>
        <begin position="1"/>
        <end position="19"/>
    </location>
</feature>
<evidence type="ECO:0000256" key="1">
    <source>
        <dbReference type="SAM" id="SignalP"/>
    </source>
</evidence>
<dbReference type="Gene3D" id="3.40.190.10">
    <property type="entry name" value="Periplasmic binding protein-like II"/>
    <property type="match status" value="1"/>
</dbReference>
<evidence type="ECO:0000313" key="2">
    <source>
        <dbReference type="EMBL" id="GEN84322.1"/>
    </source>
</evidence>
<comment type="caution">
    <text evidence="2">The sequence shown here is derived from an EMBL/GenBank/DDBJ whole genome shotgun (WGS) entry which is preliminary data.</text>
</comment>
<gene>
    <name evidence="2" type="ORF">SLU01_26340</name>
</gene>
<sequence>MKKMIFVPIIIVLSCLLLAACEPVGDSSPFDLTAGVSEEIKHERNNDNLIIWSDIEFGDEHIQEFEKANPGVQVEVVEKSVGTQLQDYMQAMADDEPVDIFVMDSSFLGKFSTLQGFEDLSAEPYNADRFKEGVSETVWNNHLSINEDKLFALPVALSPVVLYYRADLMDKYGFPSNSEALSLYLRSEKNLFALAEKMKAKGHSIFLWDTIAIDLYIAKFGFLNANYENNIPEEEFLKSIQLTETIIRNRYPANKDIWLQEGQQAIRNEEVIMLTLGSWGEKYLPEFAPDQSGKWRAAKPPLSLSGWSSSTALAIPSHSEKKQLAWKFIEFTMEKGMDFEEWPLVPAYEPTRMEKWRRDQVNPYFGNQKTYALYDELLAKSDVNKVTPFDDELYLTLYNVILPGIDREKEPEEIYKDYIKTLNEKYGEQMEVLRGIDLTK</sequence>
<dbReference type="PANTHER" id="PTHR43649">
    <property type="entry name" value="ARABINOSE-BINDING PROTEIN-RELATED"/>
    <property type="match status" value="1"/>
</dbReference>
<dbReference type="RefSeq" id="WP_147059069.1">
    <property type="nucleotide sequence ID" value="NZ_BJYL01000035.1"/>
</dbReference>
<protein>
    <recommendedName>
        <fullName evidence="4">Sugar ABC transporter substrate-binding protein</fullName>
    </recommendedName>
</protein>
<dbReference type="PANTHER" id="PTHR43649:SF12">
    <property type="entry name" value="DIACETYLCHITOBIOSE BINDING PROTEIN DASA"/>
    <property type="match status" value="1"/>
</dbReference>
<accession>A0A511ZA58</accession>
<dbReference type="PROSITE" id="PS51257">
    <property type="entry name" value="PROKAR_LIPOPROTEIN"/>
    <property type="match status" value="1"/>
</dbReference>
<dbReference type="SUPFAM" id="SSF53850">
    <property type="entry name" value="Periplasmic binding protein-like II"/>
    <property type="match status" value="1"/>
</dbReference>
<dbReference type="AlphaFoldDB" id="A0A511ZA58"/>
<feature type="chain" id="PRO_5039166603" description="Sugar ABC transporter substrate-binding protein" evidence="1">
    <location>
        <begin position="20"/>
        <end position="440"/>
    </location>
</feature>
<proteinExistence type="predicted"/>
<dbReference type="InterPro" id="IPR050490">
    <property type="entry name" value="Bact_solute-bd_prot1"/>
</dbReference>